<sequence length="118" mass="13006">MVGLLVVSPIFAFLAKSHNPFRLIGLGLSIWTFATAGSGSSFNFWSIAICRMLLGVGKVSFISLAAPFIDECTCRSESEWLAIFYMCIPTGVANWSCYRLCFQRICIVSQYMVDGGLN</sequence>
<evidence type="ECO:0000256" key="4">
    <source>
        <dbReference type="ARBA" id="ARBA00022989"/>
    </source>
</evidence>
<dbReference type="InterPro" id="IPR044770">
    <property type="entry name" value="MFS_spinster-like"/>
</dbReference>
<comment type="caution">
    <text evidence="6">The sequence shown here is derived from an EMBL/GenBank/DDBJ whole genome shotgun (WGS) entry which is preliminary data.</text>
</comment>
<reference evidence="6 7" key="1">
    <citation type="journal article" date="2018" name="Nat. Genet.">
        <title>The Rosa genome provides new insights in the design of modern roses.</title>
        <authorList>
            <person name="Bendahmane M."/>
        </authorList>
    </citation>
    <scope>NUCLEOTIDE SEQUENCE [LARGE SCALE GENOMIC DNA]</scope>
    <source>
        <strain evidence="7">cv. Old Blush</strain>
    </source>
</reference>
<dbReference type="Gene3D" id="1.20.1250.20">
    <property type="entry name" value="MFS general substrate transporter like domains"/>
    <property type="match status" value="1"/>
</dbReference>
<accession>A0A2P6PTI8</accession>
<organism evidence="6 7">
    <name type="scientific">Rosa chinensis</name>
    <name type="common">China rose</name>
    <dbReference type="NCBI Taxonomy" id="74649"/>
    <lineage>
        <taxon>Eukaryota</taxon>
        <taxon>Viridiplantae</taxon>
        <taxon>Streptophyta</taxon>
        <taxon>Embryophyta</taxon>
        <taxon>Tracheophyta</taxon>
        <taxon>Spermatophyta</taxon>
        <taxon>Magnoliopsida</taxon>
        <taxon>eudicotyledons</taxon>
        <taxon>Gunneridae</taxon>
        <taxon>Pentapetalae</taxon>
        <taxon>rosids</taxon>
        <taxon>fabids</taxon>
        <taxon>Rosales</taxon>
        <taxon>Rosaceae</taxon>
        <taxon>Rosoideae</taxon>
        <taxon>Rosoideae incertae sedis</taxon>
        <taxon>Rosa</taxon>
    </lineage>
</organism>
<keyword evidence="3" id="KW-0812">Transmembrane</keyword>
<dbReference type="GO" id="GO:0016020">
    <property type="term" value="C:membrane"/>
    <property type="evidence" value="ECO:0007669"/>
    <property type="project" value="UniProtKB-SubCell"/>
</dbReference>
<dbReference type="PANTHER" id="PTHR23505:SF79">
    <property type="entry name" value="PROTEIN SPINSTER"/>
    <property type="match status" value="1"/>
</dbReference>
<keyword evidence="2" id="KW-0813">Transport</keyword>
<proteinExistence type="predicted"/>
<gene>
    <name evidence="6" type="ORF">RchiOBHm_Chr6g0281511</name>
</gene>
<dbReference type="Gramene" id="PRQ25248">
    <property type="protein sequence ID" value="PRQ25248"/>
    <property type="gene ID" value="RchiOBHm_Chr6g0281511"/>
</dbReference>
<evidence type="ECO:0000313" key="6">
    <source>
        <dbReference type="EMBL" id="PRQ25248.1"/>
    </source>
</evidence>
<dbReference type="PANTHER" id="PTHR23505">
    <property type="entry name" value="SPINSTER"/>
    <property type="match status" value="1"/>
</dbReference>
<dbReference type="AlphaFoldDB" id="A0A2P6PTI8"/>
<evidence type="ECO:0000313" key="7">
    <source>
        <dbReference type="Proteomes" id="UP000238479"/>
    </source>
</evidence>
<dbReference type="EMBL" id="PDCK01000044">
    <property type="protein sequence ID" value="PRQ25248.1"/>
    <property type="molecule type" value="Genomic_DNA"/>
</dbReference>
<dbReference type="InterPro" id="IPR036259">
    <property type="entry name" value="MFS_trans_sf"/>
</dbReference>
<evidence type="ECO:0000256" key="1">
    <source>
        <dbReference type="ARBA" id="ARBA00004141"/>
    </source>
</evidence>
<name>A0A2P6PTI8_ROSCH</name>
<protein>
    <submittedName>
        <fullName evidence="6">Putative major facilitator superfamily domain-containing protein</fullName>
    </submittedName>
</protein>
<dbReference type="SUPFAM" id="SSF103473">
    <property type="entry name" value="MFS general substrate transporter"/>
    <property type="match status" value="1"/>
</dbReference>
<evidence type="ECO:0000256" key="2">
    <source>
        <dbReference type="ARBA" id="ARBA00022448"/>
    </source>
</evidence>
<evidence type="ECO:0000256" key="5">
    <source>
        <dbReference type="ARBA" id="ARBA00023136"/>
    </source>
</evidence>
<keyword evidence="4" id="KW-1133">Transmembrane helix</keyword>
<keyword evidence="7" id="KW-1185">Reference proteome</keyword>
<keyword evidence="5" id="KW-0472">Membrane</keyword>
<evidence type="ECO:0000256" key="3">
    <source>
        <dbReference type="ARBA" id="ARBA00022692"/>
    </source>
</evidence>
<dbReference type="Proteomes" id="UP000238479">
    <property type="component" value="Chromosome 6"/>
</dbReference>
<comment type="subcellular location">
    <subcellularLocation>
        <location evidence="1">Membrane</location>
        <topology evidence="1">Multi-pass membrane protein</topology>
    </subcellularLocation>
</comment>